<protein>
    <submittedName>
        <fullName evidence="2">Uncharacterized protein</fullName>
    </submittedName>
</protein>
<feature type="region of interest" description="Disordered" evidence="1">
    <location>
        <begin position="34"/>
        <end position="60"/>
    </location>
</feature>
<evidence type="ECO:0000313" key="3">
    <source>
        <dbReference type="Proteomes" id="UP001054837"/>
    </source>
</evidence>
<name>A0AAV4SRJ1_9ARAC</name>
<evidence type="ECO:0000313" key="2">
    <source>
        <dbReference type="EMBL" id="GIY37043.1"/>
    </source>
</evidence>
<evidence type="ECO:0000256" key="1">
    <source>
        <dbReference type="SAM" id="MobiDB-lite"/>
    </source>
</evidence>
<comment type="caution">
    <text evidence="2">The sequence shown here is derived from an EMBL/GenBank/DDBJ whole genome shotgun (WGS) entry which is preliminary data.</text>
</comment>
<organism evidence="2 3">
    <name type="scientific">Caerostris darwini</name>
    <dbReference type="NCBI Taxonomy" id="1538125"/>
    <lineage>
        <taxon>Eukaryota</taxon>
        <taxon>Metazoa</taxon>
        <taxon>Ecdysozoa</taxon>
        <taxon>Arthropoda</taxon>
        <taxon>Chelicerata</taxon>
        <taxon>Arachnida</taxon>
        <taxon>Araneae</taxon>
        <taxon>Araneomorphae</taxon>
        <taxon>Entelegynae</taxon>
        <taxon>Araneoidea</taxon>
        <taxon>Araneidae</taxon>
        <taxon>Caerostris</taxon>
    </lineage>
</organism>
<sequence length="80" mass="8555">MEGSAYKREGTSGISFASKLKNQVPAQAQFVTILPPPKSQKGGGMGGFPVTSEEFEERPSNAHTLSMLKAICVKPMLIES</sequence>
<keyword evidence="3" id="KW-1185">Reference proteome</keyword>
<dbReference type="Proteomes" id="UP001054837">
    <property type="component" value="Unassembled WGS sequence"/>
</dbReference>
<accession>A0AAV4SRJ1</accession>
<reference evidence="2 3" key="1">
    <citation type="submission" date="2021-06" db="EMBL/GenBank/DDBJ databases">
        <title>Caerostris darwini draft genome.</title>
        <authorList>
            <person name="Kono N."/>
            <person name="Arakawa K."/>
        </authorList>
    </citation>
    <scope>NUCLEOTIDE SEQUENCE [LARGE SCALE GENOMIC DNA]</scope>
</reference>
<proteinExistence type="predicted"/>
<dbReference type="AlphaFoldDB" id="A0AAV4SRJ1"/>
<gene>
    <name evidence="2" type="ORF">CDAR_306491</name>
</gene>
<dbReference type="EMBL" id="BPLQ01008396">
    <property type="protein sequence ID" value="GIY37043.1"/>
    <property type="molecule type" value="Genomic_DNA"/>
</dbReference>